<gene>
    <name evidence="2" type="ORF">EZL74_04950</name>
</gene>
<dbReference type="RefSeq" id="WP_131475491.1">
    <property type="nucleotide sequence ID" value="NZ_SJPE01000004.1"/>
</dbReference>
<evidence type="ECO:0000313" key="2">
    <source>
        <dbReference type="EMBL" id="TBX70095.1"/>
    </source>
</evidence>
<keyword evidence="3" id="KW-1185">Reference proteome</keyword>
<sequence length="209" mass="23827">MKIYANTTGNHPLVSKAFTYHFNNDSLAEIKDVDVNIEIPENIIALQDADIDKKIMIRNGKKPLVIINGKVISDDSEIQKIIGEAGAKGHYSFSYSSSDDKGETEAFTMSPEDISKIKSDAMNNVRMEIKKIRPQVKSQIRMANADWKKVKEELEKTRIKTETSKPEMEKAKAEMMKAKEEMIKAKEEMLKAKAEFEKERAKLKKETQK</sequence>
<dbReference type="Proteomes" id="UP000293300">
    <property type="component" value="Unassembled WGS sequence"/>
</dbReference>
<keyword evidence="1" id="KW-0175">Coiled coil</keyword>
<protein>
    <submittedName>
        <fullName evidence="2">Uncharacterized protein</fullName>
    </submittedName>
</protein>
<dbReference type="EMBL" id="SJPE01000004">
    <property type="protein sequence ID" value="TBX70095.1"/>
    <property type="molecule type" value="Genomic_DNA"/>
</dbReference>
<evidence type="ECO:0000256" key="1">
    <source>
        <dbReference type="SAM" id="Coils"/>
    </source>
</evidence>
<feature type="coiled-coil region" evidence="1">
    <location>
        <begin position="168"/>
        <end position="209"/>
    </location>
</feature>
<name>A0A4Q9Z1G7_9FLAO</name>
<comment type="caution">
    <text evidence="2">The sequence shown here is derived from an EMBL/GenBank/DDBJ whole genome shotgun (WGS) entry which is preliminary data.</text>
</comment>
<organism evidence="2 3">
    <name type="scientific">Flavobacterium silvisoli</name>
    <dbReference type="NCBI Taxonomy" id="2529433"/>
    <lineage>
        <taxon>Bacteria</taxon>
        <taxon>Pseudomonadati</taxon>
        <taxon>Bacteroidota</taxon>
        <taxon>Flavobacteriia</taxon>
        <taxon>Flavobacteriales</taxon>
        <taxon>Flavobacteriaceae</taxon>
        <taxon>Flavobacterium</taxon>
    </lineage>
</organism>
<accession>A0A4Q9Z1G7</accession>
<evidence type="ECO:0000313" key="3">
    <source>
        <dbReference type="Proteomes" id="UP000293300"/>
    </source>
</evidence>
<proteinExistence type="predicted"/>
<reference evidence="2 3" key="1">
    <citation type="submission" date="2019-02" db="EMBL/GenBank/DDBJ databases">
        <title>Flavobacterium sp. RD-2-33 isolated from forest soil.</title>
        <authorList>
            <person name="Chaudhary D.K."/>
        </authorList>
    </citation>
    <scope>NUCLEOTIDE SEQUENCE [LARGE SCALE GENOMIC DNA]</scope>
    <source>
        <strain evidence="2 3">RD-2-33</strain>
    </source>
</reference>
<dbReference type="AlphaFoldDB" id="A0A4Q9Z1G7"/>